<evidence type="ECO:0000256" key="5">
    <source>
        <dbReference type="SAM" id="Phobius"/>
    </source>
</evidence>
<dbReference type="InterPro" id="IPR051202">
    <property type="entry name" value="Peptidase_C40"/>
</dbReference>
<feature type="domain" description="NlpC/P60" evidence="6">
    <location>
        <begin position="407"/>
        <end position="563"/>
    </location>
</feature>
<evidence type="ECO:0000313" key="8">
    <source>
        <dbReference type="Proteomes" id="UP001529380"/>
    </source>
</evidence>
<dbReference type="PANTHER" id="PTHR47053:SF1">
    <property type="entry name" value="MUREIN DD-ENDOPEPTIDASE MEPH-RELATED"/>
    <property type="match status" value="1"/>
</dbReference>
<dbReference type="EMBL" id="JAUDCL010000002">
    <property type="protein sequence ID" value="MDM8200111.1"/>
    <property type="molecule type" value="Genomic_DNA"/>
</dbReference>
<evidence type="ECO:0000256" key="1">
    <source>
        <dbReference type="ARBA" id="ARBA00007074"/>
    </source>
</evidence>
<dbReference type="Gene3D" id="3.90.1720.10">
    <property type="entry name" value="endopeptidase domain like (from Nostoc punctiforme)"/>
    <property type="match status" value="1"/>
</dbReference>
<dbReference type="SUPFAM" id="SSF54001">
    <property type="entry name" value="Cysteine proteinases"/>
    <property type="match status" value="1"/>
</dbReference>
<sequence length="580" mass="62139">MAEPEKQQFGDGRDNYAGAARQLSDTLHQAGQTGARQAVSNGAAALVQSGIKSGKAVSEIAAGTAAGGPWGAILSAAWSLRHTLFKILACLCVLLLIFVILIVSIPSVVLNGVFGLNGSIVDMDNSMSMMQSYEEMSAEVSAAVNRGYQVALDRVDQLIQDGGYDYELSIESLIDEAKSASGFNAAYVLAAYSASMLQQGTSADDMTAKLDAVAEQMFPISSEEKEKERVIPLTYTTYREVTVTVVYGQTFIGIVNGQMQFRYDVAVRGGYYEPDGSVTTLEPVTTTAYRAEDVTVPVYTDGRISGTTSATYYVPDGTETLTPSTETVVYLECTIHPFDQDVVLDAFGIDPDAPYDNFGITYGEAISNMATALQKTLYGAQGGSQGGESVPLTDEELIAFVERQNCNETRKHILSTALSLVGKVPYFWGGKSDAGWNDEWNTPKVVTATGSSATGTILPYGLDCSGYTDWVFKTAMGVSIKAGSWNQWDNSYAITEAELLPGDLGFMAVPGTVPVNHVLIYAGKNEDGAQMWVHCTSGSGVVLNSPDYVEYYRRPSNVDFDAPVLSGTGLQTTEPSQNSE</sequence>
<reference evidence="7 8" key="1">
    <citation type="submission" date="2023-06" db="EMBL/GenBank/DDBJ databases">
        <title>Identification and characterization of horizontal gene transfer across gut microbiota members of farm animals based on homology search.</title>
        <authorList>
            <person name="Schwarzerova J."/>
            <person name="Nykrynova M."/>
            <person name="Jureckova K."/>
            <person name="Cejkova D."/>
            <person name="Rychlik I."/>
        </authorList>
    </citation>
    <scope>NUCLEOTIDE SEQUENCE [LARGE SCALE GENOMIC DNA]</scope>
    <source>
        <strain evidence="7 8">ET340</strain>
    </source>
</reference>
<evidence type="ECO:0000256" key="4">
    <source>
        <dbReference type="ARBA" id="ARBA00022807"/>
    </source>
</evidence>
<evidence type="ECO:0000259" key="6">
    <source>
        <dbReference type="PROSITE" id="PS51935"/>
    </source>
</evidence>
<evidence type="ECO:0000256" key="3">
    <source>
        <dbReference type="ARBA" id="ARBA00022801"/>
    </source>
</evidence>
<dbReference type="InterPro" id="IPR000064">
    <property type="entry name" value="NLP_P60_dom"/>
</dbReference>
<keyword evidence="5" id="KW-1133">Transmembrane helix</keyword>
<evidence type="ECO:0000256" key="2">
    <source>
        <dbReference type="ARBA" id="ARBA00022670"/>
    </source>
</evidence>
<feature type="transmembrane region" description="Helical" evidence="5">
    <location>
        <begin position="87"/>
        <end position="110"/>
    </location>
</feature>
<keyword evidence="4" id="KW-0788">Thiol protease</keyword>
<comment type="similarity">
    <text evidence="1">Belongs to the peptidase C40 family.</text>
</comment>
<keyword evidence="2" id="KW-0645">Protease</keyword>
<dbReference type="InterPro" id="IPR038765">
    <property type="entry name" value="Papain-like_cys_pep_sf"/>
</dbReference>
<name>A0ABT7UMI5_9FIRM</name>
<organism evidence="7 8">
    <name type="scientific">Allofournierella massiliensis</name>
    <dbReference type="NCBI Taxonomy" id="1650663"/>
    <lineage>
        <taxon>Bacteria</taxon>
        <taxon>Bacillati</taxon>
        <taxon>Bacillota</taxon>
        <taxon>Clostridia</taxon>
        <taxon>Eubacteriales</taxon>
        <taxon>Oscillospiraceae</taxon>
        <taxon>Allofournierella</taxon>
    </lineage>
</organism>
<dbReference type="Proteomes" id="UP001529380">
    <property type="component" value="Unassembled WGS sequence"/>
</dbReference>
<keyword evidence="3" id="KW-0378">Hydrolase</keyword>
<dbReference type="Pfam" id="PF00877">
    <property type="entry name" value="NLPC_P60"/>
    <property type="match status" value="1"/>
</dbReference>
<protein>
    <submittedName>
        <fullName evidence="7">NlpC/P60 family protein</fullName>
    </submittedName>
</protein>
<accession>A0ABT7UMI5</accession>
<keyword evidence="8" id="KW-1185">Reference proteome</keyword>
<dbReference type="PANTHER" id="PTHR47053">
    <property type="entry name" value="MUREIN DD-ENDOPEPTIDASE MEPH-RELATED"/>
    <property type="match status" value="1"/>
</dbReference>
<comment type="caution">
    <text evidence="7">The sequence shown here is derived from an EMBL/GenBank/DDBJ whole genome shotgun (WGS) entry which is preliminary data.</text>
</comment>
<keyword evidence="5" id="KW-0472">Membrane</keyword>
<keyword evidence="5" id="KW-0812">Transmembrane</keyword>
<dbReference type="PROSITE" id="PS51935">
    <property type="entry name" value="NLPC_P60"/>
    <property type="match status" value="1"/>
</dbReference>
<gene>
    <name evidence="7" type="ORF">QUW08_02200</name>
</gene>
<evidence type="ECO:0000313" key="7">
    <source>
        <dbReference type="EMBL" id="MDM8200111.1"/>
    </source>
</evidence>
<dbReference type="RefSeq" id="WP_289598936.1">
    <property type="nucleotide sequence ID" value="NZ_JAUDCL010000002.1"/>
</dbReference>
<proteinExistence type="inferred from homology"/>